<feature type="domain" description="Aminoacyl-transfer RNA synthetases class-II family profile" evidence="4">
    <location>
        <begin position="12"/>
        <end position="302"/>
    </location>
</feature>
<dbReference type="NCBIfam" id="TIGR00462">
    <property type="entry name" value="genX"/>
    <property type="match status" value="1"/>
</dbReference>
<dbReference type="Pfam" id="PF00152">
    <property type="entry name" value="tRNA-synt_2"/>
    <property type="match status" value="1"/>
</dbReference>
<organism evidence="5 6">
    <name type="scientific">Cardiobacterium hominis (strain ATCC 15826 / DSM 8339 / NCTC 10426 / 6573)</name>
    <dbReference type="NCBI Taxonomy" id="638300"/>
    <lineage>
        <taxon>Bacteria</taxon>
        <taxon>Pseudomonadati</taxon>
        <taxon>Pseudomonadota</taxon>
        <taxon>Gammaproteobacteria</taxon>
        <taxon>Cardiobacteriales</taxon>
        <taxon>Cardiobacteriaceae</taxon>
        <taxon>Cardiobacterium</taxon>
    </lineage>
</organism>
<dbReference type="PANTHER" id="PTHR42918:SF6">
    <property type="entry name" value="ELONGATION FACTOR P--(R)-BETA-LYSINE LIGASE"/>
    <property type="match status" value="1"/>
</dbReference>
<dbReference type="AlphaFoldDB" id="C8NAP2"/>
<dbReference type="InterPro" id="IPR006195">
    <property type="entry name" value="aa-tRNA-synth_II"/>
</dbReference>
<comment type="caution">
    <text evidence="5">The sequence shown here is derived from an EMBL/GenBank/DDBJ whole genome shotgun (WGS) entry which is preliminary data.</text>
</comment>
<dbReference type="InterPro" id="IPR045864">
    <property type="entry name" value="aa-tRNA-synth_II/BPL/LPL"/>
</dbReference>
<dbReference type="Gene3D" id="3.30.930.10">
    <property type="entry name" value="Bira Bifunctional Protein, Domain 2"/>
    <property type="match status" value="1"/>
</dbReference>
<keyword evidence="1 5" id="KW-0436">Ligase</keyword>
<proteinExistence type="predicted"/>
<dbReference type="EMBL" id="ACKY01000095">
    <property type="protein sequence ID" value="EEV88263.1"/>
    <property type="molecule type" value="Genomic_DNA"/>
</dbReference>
<sequence>MESPMRHLITRRARFLAAIRAFFAARGVLEVDTAQLRPCGVTDPQLVSLAASGGYLQTSPEYAMKILLAQGAGDIYQLAHVFRGEEQGRKHRREFMLLEWYRTGYDHLRLMDEVADLVRELLPACRAWQIRRTPYAEAFRQHLDADIERLDDHGLRALCTARLPESADWQLSRDAMLDLLFTHYVEPGLGRGTLEFLCDYPPSQAALARIIDGKAARFELYINGLELCNGFWELSDAREQRARFLADNSERAQLGLPEMPLDEAFLAALERGLPDSAGVALGVDRLLMLACGAAHIDEVMLPA</sequence>
<dbReference type="PROSITE" id="PS50862">
    <property type="entry name" value="AA_TRNA_LIGASE_II"/>
    <property type="match status" value="1"/>
</dbReference>
<evidence type="ECO:0000313" key="6">
    <source>
        <dbReference type="Proteomes" id="UP000004870"/>
    </source>
</evidence>
<keyword evidence="6" id="KW-1185">Reference proteome</keyword>
<accession>C8NAP2</accession>
<dbReference type="STRING" id="2718.CHUV0807_1671"/>
<protein>
    <submittedName>
        <fullName evidence="5">Lysine--tRNA ligase-like protein GenX</fullName>
        <ecNumber evidence="5">6.1.1.6</ecNumber>
    </submittedName>
</protein>
<dbReference type="GO" id="GO:0004824">
    <property type="term" value="F:lysine-tRNA ligase activity"/>
    <property type="evidence" value="ECO:0007669"/>
    <property type="project" value="UniProtKB-EC"/>
</dbReference>
<evidence type="ECO:0000313" key="5">
    <source>
        <dbReference type="EMBL" id="EEV88263.1"/>
    </source>
</evidence>
<keyword evidence="3" id="KW-0067">ATP-binding</keyword>
<dbReference type="InterPro" id="IPR004364">
    <property type="entry name" value="Aa-tRNA-synt_II"/>
</dbReference>
<dbReference type="GO" id="GO:0005524">
    <property type="term" value="F:ATP binding"/>
    <property type="evidence" value="ECO:0007669"/>
    <property type="project" value="UniProtKB-KW"/>
</dbReference>
<evidence type="ECO:0000256" key="3">
    <source>
        <dbReference type="ARBA" id="ARBA00022840"/>
    </source>
</evidence>
<dbReference type="GO" id="GO:0000049">
    <property type="term" value="F:tRNA binding"/>
    <property type="evidence" value="ECO:0007669"/>
    <property type="project" value="TreeGrafter"/>
</dbReference>
<dbReference type="GO" id="GO:0006430">
    <property type="term" value="P:lysyl-tRNA aminoacylation"/>
    <property type="evidence" value="ECO:0007669"/>
    <property type="project" value="InterPro"/>
</dbReference>
<reference evidence="5 6" key="1">
    <citation type="submission" date="2009-08" db="EMBL/GenBank/DDBJ databases">
        <authorList>
            <person name="Qin X."/>
            <person name="Bachman B."/>
            <person name="Battles P."/>
            <person name="Bell A."/>
            <person name="Bess C."/>
            <person name="Bickham C."/>
            <person name="Chaboub L."/>
            <person name="Chen D."/>
            <person name="Coyle M."/>
            <person name="Deiros D.R."/>
            <person name="Dinh H."/>
            <person name="Forbes L."/>
            <person name="Fowler G."/>
            <person name="Francisco L."/>
            <person name="Fu Q."/>
            <person name="Gubbala S."/>
            <person name="Hale W."/>
            <person name="Han Y."/>
            <person name="Hemphill L."/>
            <person name="Highlander S.K."/>
            <person name="Hirani K."/>
            <person name="Hogues M."/>
            <person name="Jackson L."/>
            <person name="Jakkamsetti A."/>
            <person name="Javaid M."/>
            <person name="Jiang H."/>
            <person name="Korchina V."/>
            <person name="Kovar C."/>
            <person name="Lara F."/>
            <person name="Lee S."/>
            <person name="Mata R."/>
            <person name="Mathew T."/>
            <person name="Moen C."/>
            <person name="Morales K."/>
            <person name="Munidasa M."/>
            <person name="Nazareth L."/>
            <person name="Ngo R."/>
            <person name="Nguyen L."/>
            <person name="Okwuonu G."/>
            <person name="Ongeri F."/>
            <person name="Patil S."/>
            <person name="Petrosino J."/>
            <person name="Pham C."/>
            <person name="Pham P."/>
            <person name="Pu L.-L."/>
            <person name="Puazo M."/>
            <person name="Raj R."/>
            <person name="Reid J."/>
            <person name="Rouhana J."/>
            <person name="Saada N."/>
            <person name="Shang Y."/>
            <person name="Simmons D."/>
            <person name="Thornton R."/>
            <person name="Warren J."/>
            <person name="Weissenberger G."/>
            <person name="Zhang J."/>
            <person name="Zhang L."/>
            <person name="Zhou C."/>
            <person name="Zhu D."/>
            <person name="Muzny D."/>
            <person name="Worley K."/>
            <person name="Gibbs R."/>
        </authorList>
    </citation>
    <scope>NUCLEOTIDE SEQUENCE [LARGE SCALE GENOMIC DNA]</scope>
    <source>
        <strain evidence="6">ATCC 15826 / DSM 8339 / NCTC 10426 / 6573</strain>
    </source>
</reference>
<name>C8NAP2_CARH6</name>
<dbReference type="EC" id="6.1.1.6" evidence="5"/>
<dbReference type="GO" id="GO:0005829">
    <property type="term" value="C:cytosol"/>
    <property type="evidence" value="ECO:0007669"/>
    <property type="project" value="TreeGrafter"/>
</dbReference>
<evidence type="ECO:0000259" key="4">
    <source>
        <dbReference type="PROSITE" id="PS50862"/>
    </source>
</evidence>
<dbReference type="PANTHER" id="PTHR42918">
    <property type="entry name" value="LYSYL-TRNA SYNTHETASE"/>
    <property type="match status" value="1"/>
</dbReference>
<dbReference type="InterPro" id="IPR004525">
    <property type="entry name" value="EpmA"/>
</dbReference>
<keyword evidence="2" id="KW-0547">Nucleotide-binding</keyword>
<dbReference type="NCBIfam" id="NF006828">
    <property type="entry name" value="PRK09350.1"/>
    <property type="match status" value="1"/>
</dbReference>
<dbReference type="SUPFAM" id="SSF55681">
    <property type="entry name" value="Class II aaRS and biotin synthetases"/>
    <property type="match status" value="1"/>
</dbReference>
<dbReference type="Proteomes" id="UP000004870">
    <property type="component" value="Unassembled WGS sequence"/>
</dbReference>
<gene>
    <name evidence="5" type="ORF">HMPREF0198_1570</name>
</gene>
<evidence type="ECO:0000256" key="2">
    <source>
        <dbReference type="ARBA" id="ARBA00022741"/>
    </source>
</evidence>
<dbReference type="HOGENOM" id="CLU_008255_1_1_6"/>
<evidence type="ECO:0000256" key="1">
    <source>
        <dbReference type="ARBA" id="ARBA00022598"/>
    </source>
</evidence>